<dbReference type="GO" id="GO:0007030">
    <property type="term" value="P:Golgi organization"/>
    <property type="evidence" value="ECO:0007669"/>
    <property type="project" value="TreeGrafter"/>
</dbReference>
<dbReference type="InterPro" id="IPR001012">
    <property type="entry name" value="UBX_dom"/>
</dbReference>
<dbReference type="PANTHER" id="PTHR23333">
    <property type="entry name" value="UBX DOMAIN CONTAINING PROTEIN"/>
    <property type="match status" value="1"/>
</dbReference>
<dbReference type="SUPFAM" id="SSF54236">
    <property type="entry name" value="Ubiquitin-like"/>
    <property type="match status" value="1"/>
</dbReference>
<dbReference type="Pfam" id="PF00789">
    <property type="entry name" value="UBX"/>
    <property type="match status" value="1"/>
</dbReference>
<name>A0A7S4B3A1_CHRCT</name>
<protein>
    <recommendedName>
        <fullName evidence="2">UBX domain-containing protein</fullName>
    </recommendedName>
</protein>
<dbReference type="GO" id="GO:0061025">
    <property type="term" value="P:membrane fusion"/>
    <property type="evidence" value="ECO:0007669"/>
    <property type="project" value="TreeGrafter"/>
</dbReference>
<evidence type="ECO:0000259" key="2">
    <source>
        <dbReference type="PROSITE" id="PS50033"/>
    </source>
</evidence>
<reference evidence="3" key="1">
    <citation type="submission" date="2021-01" db="EMBL/GenBank/DDBJ databases">
        <authorList>
            <person name="Corre E."/>
            <person name="Pelletier E."/>
            <person name="Niang G."/>
            <person name="Scheremetjew M."/>
            <person name="Finn R."/>
            <person name="Kale V."/>
            <person name="Holt S."/>
            <person name="Cochrane G."/>
            <person name="Meng A."/>
            <person name="Brown T."/>
            <person name="Cohen L."/>
        </authorList>
    </citation>
    <scope>NUCLEOTIDE SEQUENCE</scope>
    <source>
        <strain evidence="3">CCMP645</strain>
    </source>
</reference>
<evidence type="ECO:0000313" key="3">
    <source>
        <dbReference type="EMBL" id="CAE0752480.1"/>
    </source>
</evidence>
<dbReference type="GO" id="GO:0043161">
    <property type="term" value="P:proteasome-mediated ubiquitin-dependent protein catabolic process"/>
    <property type="evidence" value="ECO:0007669"/>
    <property type="project" value="TreeGrafter"/>
</dbReference>
<feature type="domain" description="UBX" evidence="2">
    <location>
        <begin position="104"/>
        <end position="183"/>
    </location>
</feature>
<dbReference type="EMBL" id="HBIZ01008684">
    <property type="protein sequence ID" value="CAE0752480.1"/>
    <property type="molecule type" value="Transcribed_RNA"/>
</dbReference>
<dbReference type="InterPro" id="IPR029071">
    <property type="entry name" value="Ubiquitin-like_domsf"/>
</dbReference>
<feature type="region of interest" description="Disordered" evidence="1">
    <location>
        <begin position="43"/>
        <end position="66"/>
    </location>
</feature>
<dbReference type="GO" id="GO:0005634">
    <property type="term" value="C:nucleus"/>
    <property type="evidence" value="ECO:0007669"/>
    <property type="project" value="TreeGrafter"/>
</dbReference>
<proteinExistence type="predicted"/>
<dbReference type="GO" id="GO:0031468">
    <property type="term" value="P:nuclear membrane reassembly"/>
    <property type="evidence" value="ECO:0007669"/>
    <property type="project" value="TreeGrafter"/>
</dbReference>
<evidence type="ECO:0000256" key="1">
    <source>
        <dbReference type="SAM" id="MobiDB-lite"/>
    </source>
</evidence>
<dbReference type="PANTHER" id="PTHR23333:SF20">
    <property type="entry name" value="NSFL1 COFACTOR P47"/>
    <property type="match status" value="1"/>
</dbReference>
<sequence length="185" mass="19609">MADLKAGIPPVEFRELDLRSGVPRPRPVDIMLVDLRPRPYPEEAAARAARADAPAPPPAATPFAGQGRTLADDAAPAANAAAASAAASGTEWPLAGQTQPEVDTSLPTTEVQLRLAGGGTRRFRLNLTNSILDLRVLVEAELMETGAAFRPYQLLSGFPPRPLPADDTTLEQANLTNAAVSQRWL</sequence>
<dbReference type="GO" id="GO:0005829">
    <property type="term" value="C:cytosol"/>
    <property type="evidence" value="ECO:0007669"/>
    <property type="project" value="TreeGrafter"/>
</dbReference>
<dbReference type="GO" id="GO:0000045">
    <property type="term" value="P:autophagosome assembly"/>
    <property type="evidence" value="ECO:0007669"/>
    <property type="project" value="TreeGrafter"/>
</dbReference>
<dbReference type="GO" id="GO:0043130">
    <property type="term" value="F:ubiquitin binding"/>
    <property type="evidence" value="ECO:0007669"/>
    <property type="project" value="TreeGrafter"/>
</dbReference>
<dbReference type="AlphaFoldDB" id="A0A7S4B3A1"/>
<dbReference type="PROSITE" id="PS50033">
    <property type="entry name" value="UBX"/>
    <property type="match status" value="1"/>
</dbReference>
<accession>A0A7S4B3A1</accession>
<dbReference type="Gene3D" id="3.10.20.90">
    <property type="entry name" value="Phosphatidylinositol 3-kinase Catalytic Subunit, Chain A, domain 1"/>
    <property type="match status" value="1"/>
</dbReference>
<organism evidence="3">
    <name type="scientific">Chrysotila carterae</name>
    <name type="common">Marine alga</name>
    <name type="synonym">Syracosphaera carterae</name>
    <dbReference type="NCBI Taxonomy" id="13221"/>
    <lineage>
        <taxon>Eukaryota</taxon>
        <taxon>Haptista</taxon>
        <taxon>Haptophyta</taxon>
        <taxon>Prymnesiophyceae</taxon>
        <taxon>Isochrysidales</taxon>
        <taxon>Isochrysidaceae</taxon>
        <taxon>Chrysotila</taxon>
    </lineage>
</organism>
<gene>
    <name evidence="3" type="ORF">PCAR00345_LOCUS5065</name>
</gene>